<gene>
    <name evidence="1" type="ORF">ALC62_04459</name>
</gene>
<organism evidence="1 2">
    <name type="scientific">Cyphomyrmex costatus</name>
    <dbReference type="NCBI Taxonomy" id="456900"/>
    <lineage>
        <taxon>Eukaryota</taxon>
        <taxon>Metazoa</taxon>
        <taxon>Ecdysozoa</taxon>
        <taxon>Arthropoda</taxon>
        <taxon>Hexapoda</taxon>
        <taxon>Insecta</taxon>
        <taxon>Pterygota</taxon>
        <taxon>Neoptera</taxon>
        <taxon>Endopterygota</taxon>
        <taxon>Hymenoptera</taxon>
        <taxon>Apocrita</taxon>
        <taxon>Aculeata</taxon>
        <taxon>Formicoidea</taxon>
        <taxon>Formicidae</taxon>
        <taxon>Myrmicinae</taxon>
        <taxon>Cyphomyrmex</taxon>
    </lineage>
</organism>
<dbReference type="Proteomes" id="UP000078542">
    <property type="component" value="Unassembled WGS sequence"/>
</dbReference>
<dbReference type="EMBL" id="KQ977246">
    <property type="protein sequence ID" value="KYN04666.1"/>
    <property type="molecule type" value="Genomic_DNA"/>
</dbReference>
<keyword evidence="2" id="KW-1185">Reference proteome</keyword>
<reference evidence="1 2" key="1">
    <citation type="submission" date="2016-03" db="EMBL/GenBank/DDBJ databases">
        <title>Cyphomyrmex costatus WGS genome.</title>
        <authorList>
            <person name="Nygaard S."/>
            <person name="Hu H."/>
            <person name="Boomsma J."/>
            <person name="Zhang G."/>
        </authorList>
    </citation>
    <scope>NUCLEOTIDE SEQUENCE [LARGE SCALE GENOMIC DNA]</scope>
    <source>
        <strain evidence="1">MS0001</strain>
        <tissue evidence="1">Whole body</tissue>
    </source>
</reference>
<dbReference type="STRING" id="456900.A0A151IK69"/>
<evidence type="ECO:0000313" key="1">
    <source>
        <dbReference type="EMBL" id="KYN04666.1"/>
    </source>
</evidence>
<name>A0A151IK69_9HYME</name>
<proteinExistence type="predicted"/>
<accession>A0A151IK69</accession>
<protein>
    <submittedName>
        <fullName evidence="1">Uncharacterized protein</fullName>
    </submittedName>
</protein>
<dbReference type="AlphaFoldDB" id="A0A151IK69"/>
<evidence type="ECO:0000313" key="2">
    <source>
        <dbReference type="Proteomes" id="UP000078542"/>
    </source>
</evidence>
<sequence length="159" mass="19004">MLVNSLVIPHLDYATLIIADLSVYLNHKLQRLQNNALRFIYHLRRDVRLTPYRRKANWLTIYSRRQYFLGNLTHQIIMTSQPSYLAARFIPIDDTIRQSSRLHSSRFVLPVPRTNIYARSFWVTAIQFWNVLPYSLQTRSSLTSFRAYLFSHLFRMDHS</sequence>